<protein>
    <submittedName>
        <fullName evidence="10">TPR repeat-containing protein</fullName>
    </submittedName>
</protein>
<keyword evidence="4 8" id="KW-0802">TPR repeat</keyword>
<gene>
    <name evidence="10" type="ORF">ERS852471_01135</name>
</gene>
<evidence type="ECO:0000256" key="7">
    <source>
        <dbReference type="ARBA" id="ARBA00038030"/>
    </source>
</evidence>
<dbReference type="Pfam" id="PF13181">
    <property type="entry name" value="TPR_8"/>
    <property type="match status" value="1"/>
</dbReference>
<dbReference type="SUPFAM" id="SSF81901">
    <property type="entry name" value="HCP-like"/>
    <property type="match status" value="1"/>
</dbReference>
<sequence length="273" mass="30838">MSKEKNKIPSISIILIIISFFIMTVSKAVGIVLITAIILFNILKQKYLINVIKGNRAYTAKDYATAIEEYKKAVSSKYANAGIIRGYILIELKHGNPDRAKEVLDKLLAERKFKDHEMLNLNVSKALILWKTGNLEVAINKLKDLLSKEKSSYIYETLTSLLLIAGRVEESLELLKEGLEYDDSNNILKSNFGEANFKLGNTEVAEETFASLLEENILFIEPYYFYALILKQKGETEKAIELLEKALDTNDSLLTTVSKDSAEKVLYELTPNI</sequence>
<organism evidence="10 11">
    <name type="scientific">Clostridium disporicum</name>
    <dbReference type="NCBI Taxonomy" id="84024"/>
    <lineage>
        <taxon>Bacteria</taxon>
        <taxon>Bacillati</taxon>
        <taxon>Bacillota</taxon>
        <taxon>Clostridia</taxon>
        <taxon>Eubacteriales</taxon>
        <taxon>Clostridiaceae</taxon>
        <taxon>Clostridium</taxon>
    </lineage>
</organism>
<dbReference type="PANTHER" id="PTHR46208">
    <property type="entry name" value="MITOCHONDRIAL IMPORT RECEPTOR SUBUNIT TOM70"/>
    <property type="match status" value="1"/>
</dbReference>
<evidence type="ECO:0000256" key="3">
    <source>
        <dbReference type="ARBA" id="ARBA00022737"/>
    </source>
</evidence>
<comment type="subcellular location">
    <subcellularLocation>
        <location evidence="1">Membrane</location>
        <topology evidence="1">Single-pass membrane protein</topology>
    </subcellularLocation>
</comment>
<keyword evidence="5 9" id="KW-1133">Transmembrane helix</keyword>
<evidence type="ECO:0000256" key="8">
    <source>
        <dbReference type="PROSITE-ProRule" id="PRU00339"/>
    </source>
</evidence>
<dbReference type="GO" id="GO:0016020">
    <property type="term" value="C:membrane"/>
    <property type="evidence" value="ECO:0007669"/>
    <property type="project" value="UniProtKB-SubCell"/>
</dbReference>
<keyword evidence="2 9" id="KW-0812">Transmembrane</keyword>
<name>A0A174D4U3_9CLOT</name>
<dbReference type="InterPro" id="IPR019734">
    <property type="entry name" value="TPR_rpt"/>
</dbReference>
<dbReference type="OrthoDB" id="369370at2"/>
<accession>A0A174D4U3</accession>
<evidence type="ECO:0000256" key="9">
    <source>
        <dbReference type="SAM" id="Phobius"/>
    </source>
</evidence>
<evidence type="ECO:0000256" key="2">
    <source>
        <dbReference type="ARBA" id="ARBA00022692"/>
    </source>
</evidence>
<reference evidence="10 11" key="1">
    <citation type="submission" date="2015-09" db="EMBL/GenBank/DDBJ databases">
        <authorList>
            <consortium name="Pathogen Informatics"/>
        </authorList>
    </citation>
    <scope>NUCLEOTIDE SEQUENCE [LARGE SCALE GENOMIC DNA]</scope>
    <source>
        <strain evidence="10 11">2789STDY5834856</strain>
    </source>
</reference>
<feature type="transmembrane region" description="Helical" evidence="9">
    <location>
        <begin position="12"/>
        <end position="40"/>
    </location>
</feature>
<evidence type="ECO:0000256" key="4">
    <source>
        <dbReference type="ARBA" id="ARBA00022803"/>
    </source>
</evidence>
<proteinExistence type="inferred from homology"/>
<dbReference type="AlphaFoldDB" id="A0A174D4U3"/>
<evidence type="ECO:0000256" key="6">
    <source>
        <dbReference type="ARBA" id="ARBA00023136"/>
    </source>
</evidence>
<keyword evidence="3" id="KW-0677">Repeat</keyword>
<dbReference type="EMBL" id="CYZX01000006">
    <property type="protein sequence ID" value="CUO20554.1"/>
    <property type="molecule type" value="Genomic_DNA"/>
</dbReference>
<evidence type="ECO:0000256" key="5">
    <source>
        <dbReference type="ARBA" id="ARBA00022989"/>
    </source>
</evidence>
<keyword evidence="6 9" id="KW-0472">Membrane</keyword>
<evidence type="ECO:0000256" key="1">
    <source>
        <dbReference type="ARBA" id="ARBA00004167"/>
    </source>
</evidence>
<feature type="repeat" description="TPR" evidence="8">
    <location>
        <begin position="220"/>
        <end position="253"/>
    </location>
</feature>
<dbReference type="Gene3D" id="1.25.40.10">
    <property type="entry name" value="Tetratricopeptide repeat domain"/>
    <property type="match status" value="2"/>
</dbReference>
<evidence type="ECO:0000313" key="11">
    <source>
        <dbReference type="Proteomes" id="UP000095594"/>
    </source>
</evidence>
<evidence type="ECO:0000313" key="10">
    <source>
        <dbReference type="EMBL" id="CUO20554.1"/>
    </source>
</evidence>
<comment type="similarity">
    <text evidence="7">Belongs to the Tom70 family.</text>
</comment>
<dbReference type="PANTHER" id="PTHR46208:SF1">
    <property type="entry name" value="MITOCHONDRIAL IMPORT RECEPTOR SUBUNIT TOM70"/>
    <property type="match status" value="1"/>
</dbReference>
<dbReference type="PROSITE" id="PS50005">
    <property type="entry name" value="TPR"/>
    <property type="match status" value="1"/>
</dbReference>
<dbReference type="InterPro" id="IPR011990">
    <property type="entry name" value="TPR-like_helical_dom_sf"/>
</dbReference>
<dbReference type="Proteomes" id="UP000095594">
    <property type="component" value="Unassembled WGS sequence"/>
</dbReference>
<dbReference type="RefSeq" id="WP_055264654.1">
    <property type="nucleotide sequence ID" value="NZ_CABIXQ010000006.1"/>
</dbReference>